<evidence type="ECO:0000313" key="2">
    <source>
        <dbReference type="Proteomes" id="UP001081071"/>
    </source>
</evidence>
<proteinExistence type="predicted"/>
<dbReference type="PANTHER" id="PTHR43162:SF1">
    <property type="entry name" value="PRESTALK A DIFFERENTIATION PROTEIN A"/>
    <property type="match status" value="1"/>
</dbReference>
<organism evidence="1 2">
    <name type="scientific">Rhodococcus ruber</name>
    <dbReference type="NCBI Taxonomy" id="1830"/>
    <lineage>
        <taxon>Bacteria</taxon>
        <taxon>Bacillati</taxon>
        <taxon>Actinomycetota</taxon>
        <taxon>Actinomycetes</taxon>
        <taxon>Mycobacteriales</taxon>
        <taxon>Nocardiaceae</taxon>
        <taxon>Rhodococcus</taxon>
    </lineage>
</organism>
<dbReference type="Gene3D" id="3.40.50.720">
    <property type="entry name" value="NAD(P)-binding Rossmann-like Domain"/>
    <property type="match status" value="1"/>
</dbReference>
<dbReference type="Proteomes" id="UP001081071">
    <property type="component" value="Unassembled WGS sequence"/>
</dbReference>
<dbReference type="PANTHER" id="PTHR43162">
    <property type="match status" value="1"/>
</dbReference>
<dbReference type="EMBL" id="JAPWIJ010000005">
    <property type="protein sequence ID" value="MCZ4519351.1"/>
    <property type="molecule type" value="Genomic_DNA"/>
</dbReference>
<protein>
    <submittedName>
        <fullName evidence="1">Ergot alkaloid biosynthesis protein</fullName>
    </submittedName>
</protein>
<name>A0ABT4MEG5_9NOCA</name>
<keyword evidence="2" id="KW-1185">Reference proteome</keyword>
<dbReference type="InterPro" id="IPR051604">
    <property type="entry name" value="Ergot_Alk_Oxidoreductase"/>
</dbReference>
<reference evidence="1" key="1">
    <citation type="submission" date="2022-12" db="EMBL/GenBank/DDBJ databases">
        <authorList>
            <person name="Krivoruchko A.V."/>
            <person name="Elkin A."/>
        </authorList>
    </citation>
    <scope>NUCLEOTIDE SEQUENCE</scope>
    <source>
        <strain evidence="1">IEGM 1391</strain>
    </source>
</reference>
<sequence length="274" mass="29091">MILVLGSTGTTGSRVARALDARNVRTRLATRRPALPNDVFFDWADADSRAHALQGITGIYLVAPVGSADPMPVVGPFLESAVQQGVRRVVALSSSAMDRGAPGLGEVHDAVASIVPEWAVLRPSWFMQNFIGRTPLSDGVRNGEIVSATGEGRIAFVDALDIADVAAHSLTDPEPHNTDHILTGPSPLSYSDAAAVISAQIGTEISHRSITVDELAQRHSDHGLPAGFARILAALDADIARGTEDRATDVVERVTGHPARNFEDFVKAHFETVL</sequence>
<dbReference type="InterPro" id="IPR036291">
    <property type="entry name" value="NAD(P)-bd_dom_sf"/>
</dbReference>
<gene>
    <name evidence="1" type="ORF">O4220_12570</name>
</gene>
<dbReference type="Gene3D" id="3.90.25.10">
    <property type="entry name" value="UDP-galactose 4-epimerase, domain 1"/>
    <property type="match status" value="1"/>
</dbReference>
<dbReference type="RefSeq" id="WP_269604670.1">
    <property type="nucleotide sequence ID" value="NZ_JAPWIJ010000005.1"/>
</dbReference>
<accession>A0ABT4MEG5</accession>
<evidence type="ECO:0000313" key="1">
    <source>
        <dbReference type="EMBL" id="MCZ4519351.1"/>
    </source>
</evidence>
<dbReference type="SUPFAM" id="SSF51735">
    <property type="entry name" value="NAD(P)-binding Rossmann-fold domains"/>
    <property type="match status" value="1"/>
</dbReference>
<comment type="caution">
    <text evidence="1">The sequence shown here is derived from an EMBL/GenBank/DDBJ whole genome shotgun (WGS) entry which is preliminary data.</text>
</comment>